<gene>
    <name evidence="1" type="ORF">DILT_LOCUS11292</name>
</gene>
<name>A0A3P7MC19_DIBLA</name>
<dbReference type="EMBL" id="UYRU01062604">
    <property type="protein sequence ID" value="VDN15461.1"/>
    <property type="molecule type" value="Genomic_DNA"/>
</dbReference>
<proteinExistence type="predicted"/>
<accession>A0A3P7MC19</accession>
<evidence type="ECO:0000313" key="1">
    <source>
        <dbReference type="EMBL" id="VDN15461.1"/>
    </source>
</evidence>
<evidence type="ECO:0000313" key="2">
    <source>
        <dbReference type="Proteomes" id="UP000281553"/>
    </source>
</evidence>
<protein>
    <submittedName>
        <fullName evidence="1">Uncharacterized protein</fullName>
    </submittedName>
</protein>
<reference evidence="1 2" key="1">
    <citation type="submission" date="2018-11" db="EMBL/GenBank/DDBJ databases">
        <authorList>
            <consortium name="Pathogen Informatics"/>
        </authorList>
    </citation>
    <scope>NUCLEOTIDE SEQUENCE [LARGE SCALE GENOMIC DNA]</scope>
</reference>
<dbReference type="Proteomes" id="UP000281553">
    <property type="component" value="Unassembled WGS sequence"/>
</dbReference>
<dbReference type="AlphaFoldDB" id="A0A3P7MC19"/>
<sequence length="88" mass="9701">MLTTDSGEESCFEMNKAQHCHPEVCSTTLAAAPSWTDEATEASLRVLNEIRQIVEGEEIADPTVCSADESDERKRGGYFIILQPHTCV</sequence>
<keyword evidence="2" id="KW-1185">Reference proteome</keyword>
<organism evidence="1 2">
    <name type="scientific">Dibothriocephalus latus</name>
    <name type="common">Fish tapeworm</name>
    <name type="synonym">Diphyllobothrium latum</name>
    <dbReference type="NCBI Taxonomy" id="60516"/>
    <lineage>
        <taxon>Eukaryota</taxon>
        <taxon>Metazoa</taxon>
        <taxon>Spiralia</taxon>
        <taxon>Lophotrochozoa</taxon>
        <taxon>Platyhelminthes</taxon>
        <taxon>Cestoda</taxon>
        <taxon>Eucestoda</taxon>
        <taxon>Diphyllobothriidea</taxon>
        <taxon>Diphyllobothriidae</taxon>
        <taxon>Dibothriocephalus</taxon>
    </lineage>
</organism>
<dbReference type="OrthoDB" id="10447886at2759"/>